<proteinExistence type="predicted"/>
<feature type="chain" id="PRO_5036733463" evidence="2">
    <location>
        <begin position="22"/>
        <end position="383"/>
    </location>
</feature>
<keyword evidence="2" id="KW-0732">Signal</keyword>
<evidence type="ECO:0000313" key="4">
    <source>
        <dbReference type="WBParaSite" id="PSAMB.scaffold2418size23346.g17741.t1"/>
    </source>
</evidence>
<dbReference type="WBParaSite" id="PSAMB.scaffold2418size23346.g17741.t1">
    <property type="protein sequence ID" value="PSAMB.scaffold2418size23346.g17741.t1"/>
    <property type="gene ID" value="PSAMB.scaffold2418size23346.g17741"/>
</dbReference>
<feature type="region of interest" description="Disordered" evidence="1">
    <location>
        <begin position="332"/>
        <end position="368"/>
    </location>
</feature>
<keyword evidence="3" id="KW-1185">Reference proteome</keyword>
<evidence type="ECO:0000313" key="3">
    <source>
        <dbReference type="Proteomes" id="UP000887566"/>
    </source>
</evidence>
<reference evidence="4" key="1">
    <citation type="submission" date="2022-11" db="UniProtKB">
        <authorList>
            <consortium name="WormBaseParasite"/>
        </authorList>
    </citation>
    <scope>IDENTIFICATION</scope>
</reference>
<accession>A0A914VT52</accession>
<evidence type="ECO:0000256" key="2">
    <source>
        <dbReference type="SAM" id="SignalP"/>
    </source>
</evidence>
<name>A0A914VT52_9BILA</name>
<dbReference type="Proteomes" id="UP000887566">
    <property type="component" value="Unplaced"/>
</dbReference>
<organism evidence="3 4">
    <name type="scientific">Plectus sambesii</name>
    <dbReference type="NCBI Taxonomy" id="2011161"/>
    <lineage>
        <taxon>Eukaryota</taxon>
        <taxon>Metazoa</taxon>
        <taxon>Ecdysozoa</taxon>
        <taxon>Nematoda</taxon>
        <taxon>Chromadorea</taxon>
        <taxon>Plectida</taxon>
        <taxon>Plectina</taxon>
        <taxon>Plectoidea</taxon>
        <taxon>Plectidae</taxon>
        <taxon>Plectus</taxon>
    </lineage>
</organism>
<protein>
    <submittedName>
        <fullName evidence="4">Uncharacterized protein</fullName>
    </submittedName>
</protein>
<sequence length="383" mass="45231">MNWLCALISLLLILLPLRTECGIYAPGPTMPNGSPEFNYILAALKVLLCVPGGKVTDKNIESFRHAAEAKNDGFIDKWSDILSEIKWKKEPLYRDIVQRLNELLFGNDCISKQMKMKFLEAAEKIRDLRTSADCVPTTGHSGVIEFWKSLVNKIKERNIEYLSDLSPAEILACNMCDSDKDKQNNNKSRWDKNFVAARDHLKIVLNAISYQPENAVNDCKRKSQTQKSVRKDQQSGAELEEEQFSISTFIVIATVAAGFGELYCYYQYTQEQKRLQEIEREKRREEKEKKEREEIARKVREEIERMEREERVRQVREEIERMEREERVRQVREENEIKEREERASKVREENKRKEREERVRQVREKKENKINMQKTFRLTAIC</sequence>
<feature type="signal peptide" evidence="2">
    <location>
        <begin position="1"/>
        <end position="21"/>
    </location>
</feature>
<evidence type="ECO:0000256" key="1">
    <source>
        <dbReference type="SAM" id="MobiDB-lite"/>
    </source>
</evidence>
<dbReference type="AlphaFoldDB" id="A0A914VT52"/>